<feature type="compositionally biased region" description="Low complexity" evidence="1">
    <location>
        <begin position="206"/>
        <end position="221"/>
    </location>
</feature>
<proteinExistence type="predicted"/>
<dbReference type="InterPro" id="IPR001647">
    <property type="entry name" value="HTH_TetR"/>
</dbReference>
<dbReference type="AlphaFoldDB" id="A0A1X1R9V2"/>
<comment type="caution">
    <text evidence="2">The sequence shown here is derived from an EMBL/GenBank/DDBJ whole genome shotgun (WGS) entry which is preliminary data.</text>
</comment>
<feature type="region of interest" description="Disordered" evidence="1">
    <location>
        <begin position="199"/>
        <end position="221"/>
    </location>
</feature>
<evidence type="ECO:0000313" key="3">
    <source>
        <dbReference type="Proteomes" id="UP000193484"/>
    </source>
</evidence>
<dbReference type="EMBL" id="LQOJ01000042">
    <property type="protein sequence ID" value="ORV02031.1"/>
    <property type="molecule type" value="Genomic_DNA"/>
</dbReference>
<dbReference type="PANTHER" id="PTHR30055">
    <property type="entry name" value="HTH-TYPE TRANSCRIPTIONAL REGULATOR RUTR"/>
    <property type="match status" value="1"/>
</dbReference>
<dbReference type="PROSITE" id="PS50977">
    <property type="entry name" value="HTH_TETR_2"/>
    <property type="match status" value="1"/>
</dbReference>
<dbReference type="Proteomes" id="UP000193484">
    <property type="component" value="Unassembled WGS sequence"/>
</dbReference>
<keyword evidence="3" id="KW-1185">Reference proteome</keyword>
<organism evidence="2 3">
    <name type="scientific">Mycolicibacterium fallax</name>
    <name type="common">Mycobacterium fallax</name>
    <dbReference type="NCBI Taxonomy" id="1793"/>
    <lineage>
        <taxon>Bacteria</taxon>
        <taxon>Bacillati</taxon>
        <taxon>Actinomycetota</taxon>
        <taxon>Actinomycetes</taxon>
        <taxon>Mycobacteriales</taxon>
        <taxon>Mycobacteriaceae</taxon>
        <taxon>Mycolicibacterium</taxon>
    </lineage>
</organism>
<accession>A0A1X1R9V2</accession>
<dbReference type="Pfam" id="PF13305">
    <property type="entry name" value="TetR_C_33"/>
    <property type="match status" value="1"/>
</dbReference>
<dbReference type="GO" id="GO:0003700">
    <property type="term" value="F:DNA-binding transcription factor activity"/>
    <property type="evidence" value="ECO:0007669"/>
    <property type="project" value="TreeGrafter"/>
</dbReference>
<dbReference type="InterPro" id="IPR036271">
    <property type="entry name" value="Tet_transcr_reg_TetR-rel_C_sf"/>
</dbReference>
<dbReference type="STRING" id="1793.AWC04_12410"/>
<evidence type="ECO:0000256" key="1">
    <source>
        <dbReference type="SAM" id="MobiDB-lite"/>
    </source>
</evidence>
<dbReference type="Pfam" id="PF00440">
    <property type="entry name" value="TetR_N"/>
    <property type="match status" value="1"/>
</dbReference>
<reference evidence="2 3" key="1">
    <citation type="submission" date="2016-01" db="EMBL/GenBank/DDBJ databases">
        <title>The new phylogeny of the genus Mycobacterium.</title>
        <authorList>
            <person name="Tarcisio F."/>
            <person name="Conor M."/>
            <person name="Antonella G."/>
            <person name="Elisabetta G."/>
            <person name="Giulia F.S."/>
            <person name="Sara T."/>
            <person name="Anna F."/>
            <person name="Clotilde B."/>
            <person name="Roberto B."/>
            <person name="Veronica D.S."/>
            <person name="Fabio R."/>
            <person name="Monica P."/>
            <person name="Olivier J."/>
            <person name="Enrico T."/>
            <person name="Nicola S."/>
        </authorList>
    </citation>
    <scope>NUCLEOTIDE SEQUENCE [LARGE SCALE GENOMIC DNA]</scope>
    <source>
        <strain evidence="2 3">DSM 44179</strain>
    </source>
</reference>
<dbReference type="InterPro" id="IPR025996">
    <property type="entry name" value="MT1864/Rv1816-like_C"/>
</dbReference>
<dbReference type="Gene3D" id="1.10.357.10">
    <property type="entry name" value="Tetracycline Repressor, domain 2"/>
    <property type="match status" value="1"/>
</dbReference>
<dbReference type="RefSeq" id="WP_085096628.1">
    <property type="nucleotide sequence ID" value="NZ_AP022603.1"/>
</dbReference>
<dbReference type="PANTHER" id="PTHR30055:SF220">
    <property type="entry name" value="TETR-FAMILY REGULATORY PROTEIN"/>
    <property type="match status" value="1"/>
</dbReference>
<dbReference type="InterPro" id="IPR009057">
    <property type="entry name" value="Homeodomain-like_sf"/>
</dbReference>
<dbReference type="SUPFAM" id="SSF46689">
    <property type="entry name" value="Homeodomain-like"/>
    <property type="match status" value="1"/>
</dbReference>
<name>A0A1X1R9V2_MYCFA</name>
<dbReference type="SUPFAM" id="SSF48498">
    <property type="entry name" value="Tetracyclin repressor-like, C-terminal domain"/>
    <property type="match status" value="1"/>
</dbReference>
<gene>
    <name evidence="2" type="ORF">AWC04_12410</name>
</gene>
<dbReference type="OrthoDB" id="3173376at2"/>
<protein>
    <submittedName>
        <fullName evidence="2">TetR family transcriptional regulator</fullName>
    </submittedName>
</protein>
<dbReference type="InterPro" id="IPR050109">
    <property type="entry name" value="HTH-type_TetR-like_transc_reg"/>
</dbReference>
<evidence type="ECO:0000313" key="2">
    <source>
        <dbReference type="EMBL" id="ORV02031.1"/>
    </source>
</evidence>
<sequence>MFTTYTSFGEGVKTGYHHGSLAAALIEAGLELTRAGGPDALTIRAATRLAGVSPNAAYRHFADRDALLAAVSLAIQDRMVAQMGSARPAAAPTGRELLRAVGLGYIRFALAEPGWFTVAFFAAPSETARAAPFLALQQALDAMVTGGELSRDRRTDAEWPCWSAVHGFAGLALQGPLRGADPATLERLAERAVDDIIAGATRSAGSPSDPSSPRPSSSPGR</sequence>
<dbReference type="GO" id="GO:0000976">
    <property type="term" value="F:transcription cis-regulatory region binding"/>
    <property type="evidence" value="ECO:0007669"/>
    <property type="project" value="TreeGrafter"/>
</dbReference>